<dbReference type="InterPro" id="IPR006054">
    <property type="entry name" value="DnaQ"/>
</dbReference>
<dbReference type="SUPFAM" id="SSF82771">
    <property type="entry name" value="GIY-YIG endonuclease"/>
    <property type="match status" value="1"/>
</dbReference>
<keyword evidence="1" id="KW-0540">Nuclease</keyword>
<dbReference type="InterPro" id="IPR047296">
    <property type="entry name" value="GIY-YIG_UvrC_Cho"/>
</dbReference>
<reference evidence="3" key="2">
    <citation type="submission" date="2020-09" db="EMBL/GenBank/DDBJ databases">
        <authorList>
            <person name="Sun Q."/>
            <person name="Zhou Y."/>
        </authorList>
    </citation>
    <scope>NUCLEOTIDE SEQUENCE</scope>
    <source>
        <strain evidence="3">CGMCC 1.15478</strain>
    </source>
</reference>
<dbReference type="InterPro" id="IPR035901">
    <property type="entry name" value="GIY-YIG_endonuc_sf"/>
</dbReference>
<dbReference type="Pfam" id="PF00929">
    <property type="entry name" value="RNase_T"/>
    <property type="match status" value="1"/>
</dbReference>
<evidence type="ECO:0000256" key="1">
    <source>
        <dbReference type="ARBA" id="ARBA00022839"/>
    </source>
</evidence>
<dbReference type="GO" id="GO:0003677">
    <property type="term" value="F:DNA binding"/>
    <property type="evidence" value="ECO:0007669"/>
    <property type="project" value="InterPro"/>
</dbReference>
<dbReference type="PROSITE" id="PS50164">
    <property type="entry name" value="GIY_YIG"/>
    <property type="match status" value="1"/>
</dbReference>
<dbReference type="GO" id="GO:0004527">
    <property type="term" value="F:exonuclease activity"/>
    <property type="evidence" value="ECO:0007669"/>
    <property type="project" value="UniProtKB-KW"/>
</dbReference>
<dbReference type="NCBIfam" id="NF005907">
    <property type="entry name" value="PRK07883.1-5"/>
    <property type="match status" value="1"/>
</dbReference>
<dbReference type="CDD" id="cd06127">
    <property type="entry name" value="DEDDh"/>
    <property type="match status" value="1"/>
</dbReference>
<dbReference type="FunFam" id="3.30.420.10:FF:000045">
    <property type="entry name" value="3'-5' exonuclease DinG"/>
    <property type="match status" value="1"/>
</dbReference>
<organism evidence="3 4">
    <name type="scientific">Hoyosella rhizosphaerae</name>
    <dbReference type="NCBI Taxonomy" id="1755582"/>
    <lineage>
        <taxon>Bacteria</taxon>
        <taxon>Bacillati</taxon>
        <taxon>Actinomycetota</taxon>
        <taxon>Actinomycetes</taxon>
        <taxon>Mycobacteriales</taxon>
        <taxon>Hoyosellaceae</taxon>
        <taxon>Hoyosella</taxon>
    </lineage>
</organism>
<dbReference type="InterPro" id="IPR050066">
    <property type="entry name" value="UvrABC_protein_C"/>
</dbReference>
<proteinExistence type="predicted"/>
<dbReference type="GO" id="GO:0003887">
    <property type="term" value="F:DNA-directed DNA polymerase activity"/>
    <property type="evidence" value="ECO:0007669"/>
    <property type="project" value="InterPro"/>
</dbReference>
<dbReference type="NCBIfam" id="TIGR00573">
    <property type="entry name" value="dnaq"/>
    <property type="match status" value="1"/>
</dbReference>
<keyword evidence="1" id="KW-0378">Hydrolase</keyword>
<reference evidence="3" key="1">
    <citation type="journal article" date="2014" name="Int. J. Syst. Evol. Microbiol.">
        <title>Complete genome sequence of Corynebacterium casei LMG S-19264T (=DSM 44701T), isolated from a smear-ripened cheese.</title>
        <authorList>
            <consortium name="US DOE Joint Genome Institute (JGI-PGF)"/>
            <person name="Walter F."/>
            <person name="Albersmeier A."/>
            <person name="Kalinowski J."/>
            <person name="Ruckert C."/>
        </authorList>
    </citation>
    <scope>NUCLEOTIDE SEQUENCE</scope>
    <source>
        <strain evidence="3">CGMCC 1.15478</strain>
    </source>
</reference>
<protein>
    <submittedName>
        <fullName evidence="3">DNA polymerase III epsilon subunit</fullName>
    </submittedName>
</protein>
<dbReference type="GO" id="GO:0006289">
    <property type="term" value="P:nucleotide-excision repair"/>
    <property type="evidence" value="ECO:0007669"/>
    <property type="project" value="InterPro"/>
</dbReference>
<dbReference type="InterPro" id="IPR012337">
    <property type="entry name" value="RNaseH-like_sf"/>
</dbReference>
<dbReference type="InterPro" id="IPR036397">
    <property type="entry name" value="RNaseH_sf"/>
</dbReference>
<name>A0A916UEZ7_9ACTN</name>
<dbReference type="SUPFAM" id="SSF53098">
    <property type="entry name" value="Ribonuclease H-like"/>
    <property type="match status" value="1"/>
</dbReference>
<dbReference type="CDD" id="cd10434">
    <property type="entry name" value="GIY-YIG_UvrC_Cho"/>
    <property type="match status" value="1"/>
</dbReference>
<dbReference type="InterPro" id="IPR013520">
    <property type="entry name" value="Ribonucl_H"/>
</dbReference>
<accession>A0A916UEZ7</accession>
<keyword evidence="1" id="KW-0269">Exonuclease</keyword>
<dbReference type="EMBL" id="BMJH01000003">
    <property type="protein sequence ID" value="GGC71214.1"/>
    <property type="molecule type" value="Genomic_DNA"/>
</dbReference>
<feature type="domain" description="GIY-YIG" evidence="2">
    <location>
        <begin position="199"/>
        <end position="277"/>
    </location>
</feature>
<dbReference type="PANTHER" id="PTHR30562">
    <property type="entry name" value="UVRC/OXIDOREDUCTASE"/>
    <property type="match status" value="1"/>
</dbReference>
<dbReference type="SMART" id="SM00479">
    <property type="entry name" value="EXOIII"/>
    <property type="match status" value="1"/>
</dbReference>
<gene>
    <name evidence="3" type="ORF">GCM10011410_25170</name>
</gene>
<dbReference type="InterPro" id="IPR000305">
    <property type="entry name" value="GIY-YIG_endonuc"/>
</dbReference>
<evidence type="ECO:0000313" key="4">
    <source>
        <dbReference type="Proteomes" id="UP000641514"/>
    </source>
</evidence>
<comment type="caution">
    <text evidence="3">The sequence shown here is derived from an EMBL/GenBank/DDBJ whole genome shotgun (WGS) entry which is preliminary data.</text>
</comment>
<dbReference type="GO" id="GO:0006260">
    <property type="term" value="P:DNA replication"/>
    <property type="evidence" value="ECO:0007669"/>
    <property type="project" value="InterPro"/>
</dbReference>
<dbReference type="Gene3D" id="3.30.420.10">
    <property type="entry name" value="Ribonuclease H-like superfamily/Ribonuclease H"/>
    <property type="match status" value="1"/>
</dbReference>
<dbReference type="PANTHER" id="PTHR30562:SF1">
    <property type="entry name" value="UVRABC SYSTEM PROTEIN C"/>
    <property type="match status" value="1"/>
</dbReference>
<evidence type="ECO:0000259" key="2">
    <source>
        <dbReference type="PROSITE" id="PS50164"/>
    </source>
</evidence>
<evidence type="ECO:0000313" key="3">
    <source>
        <dbReference type="EMBL" id="GGC71214.1"/>
    </source>
</evidence>
<sequence length="575" mass="62665">MVVDLETTGGSAQNDRITEIGAVKIRGGEVIGEFATLVNPEQSIPAYIVQLTGITTTMVSKAPTINEVLPAFFEFAQSSTLIAHNAGFDVGFLKASAQRLDFAWPFPAPLCTVKLARRVLTKDEAPSVKLSKLALLFRIPHTPTHRALDDARATVDVFHALLERIGNQGIHTLSELNAYMPNIPTAVRVKRSLADSLPDGPGVYMFRGPSEEILYVGKATNLSSRVRSYFTGSETRKSIREMVNIAERVDHITCAHSLEAGVRELRLIAATEPAYNKRSKWPQRSWWINLTDEAFPRFTISHRATTNSFGPFSRRSIALENARTLAEATGLRTCLHRIPAQGTHSPDCLSHSPAPCAAAQHGELDTDAYRALVEHTLNVLTGFDCTPLERLQNSVHTLASQERFESAARMRDKLSQLGVALHKSQRARALAAMSELVVGKPDGHGGWELAVIRYGTLAASGVARKGTSARALADSLVATAESVIPTETPLAGVHPEEIYLIIRWLDEPGVRIVHASPGYSEPAHSATKHLSWFKQAQDGARIDKTTLAQMPRASAPKLMPGVVYPPRSSRVTVGP</sequence>
<keyword evidence="4" id="KW-1185">Reference proteome</keyword>
<dbReference type="Proteomes" id="UP000641514">
    <property type="component" value="Unassembled WGS sequence"/>
</dbReference>
<dbReference type="SMART" id="SM00465">
    <property type="entry name" value="GIYc"/>
    <property type="match status" value="1"/>
</dbReference>
<dbReference type="NCBIfam" id="NF005905">
    <property type="entry name" value="PRK07883.1-3"/>
    <property type="match status" value="1"/>
</dbReference>
<dbReference type="GO" id="GO:0009380">
    <property type="term" value="C:excinuclease repair complex"/>
    <property type="evidence" value="ECO:0007669"/>
    <property type="project" value="TreeGrafter"/>
</dbReference>
<dbReference type="Gene3D" id="3.40.1440.10">
    <property type="entry name" value="GIY-YIG endonuclease"/>
    <property type="match status" value="1"/>
</dbReference>
<dbReference type="AlphaFoldDB" id="A0A916UEZ7"/>